<dbReference type="RefSeq" id="WP_013334367.1">
    <property type="nucleotide sequence ID" value="NC_014533.1"/>
</dbReference>
<protein>
    <recommendedName>
        <fullName evidence="3">Methyltransferase type 11</fullName>
    </recommendedName>
</protein>
<accession>E0UKY7</accession>
<dbReference type="Gene3D" id="3.40.50.150">
    <property type="entry name" value="Vaccinia Virus protein VP39"/>
    <property type="match status" value="1"/>
</dbReference>
<keyword evidence="1" id="KW-0614">Plasmid</keyword>
<evidence type="ECO:0000313" key="2">
    <source>
        <dbReference type="Proteomes" id="UP000008206"/>
    </source>
</evidence>
<evidence type="ECO:0008006" key="3">
    <source>
        <dbReference type="Google" id="ProtNLM"/>
    </source>
</evidence>
<keyword evidence="2" id="KW-1185">Reference proteome</keyword>
<dbReference type="SUPFAM" id="SSF53335">
    <property type="entry name" value="S-adenosyl-L-methionine-dependent methyltransferases"/>
    <property type="match status" value="1"/>
</dbReference>
<gene>
    <name evidence="1" type="ordered locus">Cyan7822_5756</name>
</gene>
<evidence type="ECO:0000313" key="1">
    <source>
        <dbReference type="EMBL" id="ADN17617.1"/>
    </source>
</evidence>
<dbReference type="Proteomes" id="UP000008206">
    <property type="component" value="Plasmid Cy782201"/>
</dbReference>
<dbReference type="EMBL" id="CP002199">
    <property type="protein sequence ID" value="ADN17617.1"/>
    <property type="molecule type" value="Genomic_DNA"/>
</dbReference>
<proteinExistence type="predicted"/>
<dbReference type="CDD" id="cd02440">
    <property type="entry name" value="AdoMet_MTases"/>
    <property type="match status" value="1"/>
</dbReference>
<reference evidence="2" key="1">
    <citation type="journal article" date="2011" name="MBio">
        <title>Novel metabolic attributes of the genus Cyanothece, comprising a group of unicellular nitrogen-fixing Cyanobacteria.</title>
        <authorList>
            <person name="Bandyopadhyay A."/>
            <person name="Elvitigala T."/>
            <person name="Welsh E."/>
            <person name="Stockel J."/>
            <person name="Liberton M."/>
            <person name="Min H."/>
            <person name="Sherman L.A."/>
            <person name="Pakrasi H.B."/>
        </authorList>
    </citation>
    <scope>NUCLEOTIDE SEQUENCE [LARGE SCALE GENOMIC DNA]</scope>
    <source>
        <strain evidence="2">PCC 7822</strain>
        <plasmid evidence="2">Cy782201</plasmid>
    </source>
</reference>
<sequence>MDNENYYLKSRESGQNIYEIWEQGKNYKDSVTPATYDPQYRTFMCQKIESLVGEQKTKPILSIGSGNAFVESDLHQKGYDVTANDVNKEAVELARKKGLPAIWADIKDWEPIGKTFTLIYGDGVAGHLYDTIGGLRTIFRRLKFLLSEQGGTLLISNDPATNGELLHPHPQLESFYWFSADYICSELVKAGFRTVESEYFVYNRPISGPRKRLIVTGKI</sequence>
<dbReference type="InterPro" id="IPR029063">
    <property type="entry name" value="SAM-dependent_MTases_sf"/>
</dbReference>
<geneLocation type="plasmid" evidence="1 2">
    <name>Cy782201</name>
</geneLocation>
<dbReference type="Pfam" id="PF13489">
    <property type="entry name" value="Methyltransf_23"/>
    <property type="match status" value="1"/>
</dbReference>
<dbReference type="AlphaFoldDB" id="E0UKY7"/>
<name>E0UKY7_GLOV7</name>
<organism evidence="1 2">
    <name type="scientific">Gloeothece verrucosa (strain PCC 7822)</name>
    <name type="common">Cyanothece sp. (strain PCC 7822)</name>
    <dbReference type="NCBI Taxonomy" id="497965"/>
    <lineage>
        <taxon>Bacteria</taxon>
        <taxon>Bacillati</taxon>
        <taxon>Cyanobacteriota</taxon>
        <taxon>Cyanophyceae</taxon>
        <taxon>Oscillatoriophycideae</taxon>
        <taxon>Chroococcales</taxon>
        <taxon>Aphanothecaceae</taxon>
        <taxon>Gloeothece</taxon>
        <taxon>Gloeothece verrucosa</taxon>
    </lineage>
</organism>
<dbReference type="KEGG" id="cyj:Cyan7822_5756"/>
<dbReference type="HOGENOM" id="CLU_1259689_0_0_3"/>